<dbReference type="EMBL" id="JARPOI010000008">
    <property type="protein sequence ID" value="KAJ9175143.1"/>
    <property type="molecule type" value="Genomic_DNA"/>
</dbReference>
<organism evidence="1 2">
    <name type="scientific">Hevea brasiliensis</name>
    <name type="common">Para rubber tree</name>
    <name type="synonym">Siphonia brasiliensis</name>
    <dbReference type="NCBI Taxonomy" id="3981"/>
    <lineage>
        <taxon>Eukaryota</taxon>
        <taxon>Viridiplantae</taxon>
        <taxon>Streptophyta</taxon>
        <taxon>Embryophyta</taxon>
        <taxon>Tracheophyta</taxon>
        <taxon>Spermatophyta</taxon>
        <taxon>Magnoliopsida</taxon>
        <taxon>eudicotyledons</taxon>
        <taxon>Gunneridae</taxon>
        <taxon>Pentapetalae</taxon>
        <taxon>rosids</taxon>
        <taxon>fabids</taxon>
        <taxon>Malpighiales</taxon>
        <taxon>Euphorbiaceae</taxon>
        <taxon>Crotonoideae</taxon>
        <taxon>Micrandreae</taxon>
        <taxon>Hevea</taxon>
    </lineage>
</organism>
<reference evidence="1 2" key="1">
    <citation type="journal article" date="2023" name="Plant Biotechnol. J.">
        <title>Chromosome-level wild Hevea brasiliensis genome provides new tools for genomic-assisted breeding and valuable loci to elevate rubber yield.</title>
        <authorList>
            <person name="Cheng H."/>
            <person name="Song X."/>
            <person name="Hu Y."/>
            <person name="Wu T."/>
            <person name="Yang Q."/>
            <person name="An Z."/>
            <person name="Feng S."/>
            <person name="Deng Z."/>
            <person name="Wu W."/>
            <person name="Zeng X."/>
            <person name="Tu M."/>
            <person name="Wang X."/>
            <person name="Huang H."/>
        </authorList>
    </citation>
    <scope>NUCLEOTIDE SEQUENCE [LARGE SCALE GENOMIC DNA]</scope>
    <source>
        <strain evidence="1">MT/VB/25A 57/8</strain>
    </source>
</reference>
<gene>
    <name evidence="1" type="ORF">P3X46_013724</name>
</gene>
<evidence type="ECO:0000313" key="2">
    <source>
        <dbReference type="Proteomes" id="UP001174677"/>
    </source>
</evidence>
<keyword evidence="2" id="KW-1185">Reference proteome</keyword>
<sequence>MLTQIKAEGGDVKLLQISREENKKADSLANVAVVDEQHFSQPIPLEEIAFPTIDKEKEVLPIKIGETWITPIFYYLDQGTLLEDQLKAKIIVQRSVRYNIPDGCLYRRSYIQPWLKCIKKEDRLLILLEIHEGLCDV</sequence>
<proteinExistence type="predicted"/>
<dbReference type="PANTHER" id="PTHR48475">
    <property type="entry name" value="RIBONUCLEASE H"/>
    <property type="match status" value="1"/>
</dbReference>
<evidence type="ECO:0008006" key="3">
    <source>
        <dbReference type="Google" id="ProtNLM"/>
    </source>
</evidence>
<protein>
    <recommendedName>
        <fullName evidence="3">RNase H type-1 domain-containing protein</fullName>
    </recommendedName>
</protein>
<dbReference type="PANTHER" id="PTHR48475:SF2">
    <property type="entry name" value="RIBONUCLEASE H"/>
    <property type="match status" value="1"/>
</dbReference>
<evidence type="ECO:0000313" key="1">
    <source>
        <dbReference type="EMBL" id="KAJ9175143.1"/>
    </source>
</evidence>
<name>A0ABQ9M5I7_HEVBR</name>
<comment type="caution">
    <text evidence="1">The sequence shown here is derived from an EMBL/GenBank/DDBJ whole genome shotgun (WGS) entry which is preliminary data.</text>
</comment>
<dbReference type="Proteomes" id="UP001174677">
    <property type="component" value="Chromosome 8"/>
</dbReference>
<accession>A0ABQ9M5I7</accession>